<evidence type="ECO:0000256" key="2">
    <source>
        <dbReference type="SAM" id="Phobius"/>
    </source>
</evidence>
<accession>A0A0X3VQX2</accession>
<dbReference type="Proteomes" id="UP000053923">
    <property type="component" value="Unassembled WGS sequence"/>
</dbReference>
<dbReference type="EMBL" id="LLZG01000001">
    <property type="protein sequence ID" value="KUL47038.1"/>
    <property type="molecule type" value="Genomic_DNA"/>
</dbReference>
<sequence>MRATRNGDALTVPYDELVLTEAGIERDARRPEFGDRVREGHGEAGGGGGQSTVRELFLPVLSVLLILPVVLVLLLGRGRGQPGRRGGEQGDGRDDEPSGAGAHRASQRH</sequence>
<feature type="region of interest" description="Disordered" evidence="1">
    <location>
        <begin position="78"/>
        <end position="109"/>
    </location>
</feature>
<comment type="caution">
    <text evidence="3">The sequence shown here is derived from an EMBL/GenBank/DDBJ whole genome shotgun (WGS) entry which is preliminary data.</text>
</comment>
<evidence type="ECO:0000313" key="3">
    <source>
        <dbReference type="EMBL" id="KUL47038.1"/>
    </source>
</evidence>
<feature type="compositionally biased region" description="Basic and acidic residues" evidence="1">
    <location>
        <begin position="85"/>
        <end position="96"/>
    </location>
</feature>
<keyword evidence="2" id="KW-1133">Transmembrane helix</keyword>
<evidence type="ECO:0000256" key="1">
    <source>
        <dbReference type="SAM" id="MobiDB-lite"/>
    </source>
</evidence>
<reference evidence="4" key="1">
    <citation type="submission" date="2015-10" db="EMBL/GenBank/DDBJ databases">
        <authorList>
            <person name="Ju K.-S."/>
            <person name="Doroghazi J.R."/>
            <person name="Metcalf W.W."/>
        </authorList>
    </citation>
    <scope>NUCLEOTIDE SEQUENCE [LARGE SCALE GENOMIC DNA]</scope>
    <source>
        <strain evidence="4">NRRL 3151</strain>
    </source>
</reference>
<keyword evidence="2" id="KW-0812">Transmembrane</keyword>
<evidence type="ECO:0000313" key="4">
    <source>
        <dbReference type="Proteomes" id="UP000053923"/>
    </source>
</evidence>
<gene>
    <name evidence="3" type="ORF">ADL12_00965</name>
</gene>
<dbReference type="AlphaFoldDB" id="A0A0X3VQX2"/>
<proteinExistence type="predicted"/>
<keyword evidence="2" id="KW-0472">Membrane</keyword>
<feature type="compositionally biased region" description="Basic and acidic residues" evidence="1">
    <location>
        <begin position="23"/>
        <end position="42"/>
    </location>
</feature>
<feature type="transmembrane region" description="Helical" evidence="2">
    <location>
        <begin position="56"/>
        <end position="75"/>
    </location>
</feature>
<organism evidence="3 4">
    <name type="scientific">Streptomyces regalis</name>
    <dbReference type="NCBI Taxonomy" id="68262"/>
    <lineage>
        <taxon>Bacteria</taxon>
        <taxon>Bacillati</taxon>
        <taxon>Actinomycetota</taxon>
        <taxon>Actinomycetes</taxon>
        <taxon>Kitasatosporales</taxon>
        <taxon>Streptomycetaceae</taxon>
        <taxon>Streptomyces</taxon>
    </lineage>
</organism>
<keyword evidence="4" id="KW-1185">Reference proteome</keyword>
<protein>
    <submittedName>
        <fullName evidence="3">Uncharacterized protein</fullName>
    </submittedName>
</protein>
<feature type="region of interest" description="Disordered" evidence="1">
    <location>
        <begin position="23"/>
        <end position="51"/>
    </location>
</feature>
<name>A0A0X3VQX2_9ACTN</name>